<dbReference type="Proteomes" id="UP000320660">
    <property type="component" value="Segment"/>
</dbReference>
<dbReference type="GeneID" id="55613538"/>
<dbReference type="Pfam" id="PF12699">
    <property type="entry name" value="phiKZ_IP"/>
    <property type="match status" value="1"/>
</dbReference>
<dbReference type="RefSeq" id="YP_009843272.1">
    <property type="nucleotide sequence ID" value="NC_048747.1"/>
</dbReference>
<dbReference type="KEGG" id="vg:55613538"/>
<sequence>MNTRFKLAALAGLESMSAEEMTTDLQNHIIENVFTGDSELTPDEAVVGQKINQALAEATSDVEESSKLAETYIEQEEKQEQALTDLGEAVAGVEALFEGEFSQTAYNHLMRHAERCAKRAGVELPVKLDGMESMTTASIYLETRNGLEGFMDSVKEASTKAKDVVISVFRYLMELVTGWIGQFSSLSEKIKHAIVKADKATDLKDEIKLGKWDRWLDVANKPVFDTVSLFRLLGVALNVAPVSLVDVVMEQDPNAKTIDLGSVKALTEAITQLPMKKLSPDASKQIESYQFDIANVKVTYTVPHAQNESLDVFKAFGMYSEQNADGKETTTKAIYKDPRNLVTELRSLLKFVENTKNNFEKMHSGLRSERDRLIGVINSGTGGMNKTKLTSALSTKRKIITHTERLIFNLVEAKCDLLKAHI</sequence>
<evidence type="ECO:0000313" key="1">
    <source>
        <dbReference type="EMBL" id="QAU04325.1"/>
    </source>
</evidence>
<reference evidence="1 2" key="1">
    <citation type="submission" date="2019-01" db="EMBL/GenBank/DDBJ databases">
        <authorList>
            <person name="Le T.S."/>
            <person name="Kurtboke I."/>
        </authorList>
    </citation>
    <scope>NUCLEOTIDE SEQUENCE [LARGE SCALE GENOMIC DNA]</scope>
</reference>
<protein>
    <submittedName>
        <fullName evidence="1">Uncharacterized protein</fullName>
    </submittedName>
</protein>
<dbReference type="EMBL" id="MK368614">
    <property type="protein sequence ID" value="QAU04325.1"/>
    <property type="molecule type" value="Genomic_DNA"/>
</dbReference>
<keyword evidence="2" id="KW-1185">Reference proteome</keyword>
<accession>A0A513PWQ5</accession>
<proteinExistence type="predicted"/>
<dbReference type="InterPro" id="IPR024413">
    <property type="entry name" value="Phage_phiKZ_Orf92_int-head"/>
</dbReference>
<name>A0A513PWQ5_9CAUD</name>
<organism evidence="1 2">
    <name type="scientific">Vibrio phage 2 TSL-2019</name>
    <dbReference type="NCBI Taxonomy" id="2508172"/>
    <lineage>
        <taxon>Viruses</taxon>
        <taxon>Duplodnaviria</taxon>
        <taxon>Heunggongvirae</taxon>
        <taxon>Uroviricota</taxon>
        <taxon>Caudoviricetes</taxon>
        <taxon>Chimalliviridae</taxon>
        <taxon>Gorgonvirinae</taxon>
        <taxon>Aphroditevirus</taxon>
        <taxon>Aphroditevirus av2TSL2019</taxon>
    </lineage>
</organism>
<evidence type="ECO:0000313" key="2">
    <source>
        <dbReference type="Proteomes" id="UP000320660"/>
    </source>
</evidence>